<evidence type="ECO:0000256" key="3">
    <source>
        <dbReference type="SAM" id="Phobius"/>
    </source>
</evidence>
<name>A0A7C3Z274_UNCW3</name>
<dbReference type="GO" id="GO:0071555">
    <property type="term" value="P:cell wall organization"/>
    <property type="evidence" value="ECO:0007669"/>
    <property type="project" value="TreeGrafter"/>
</dbReference>
<dbReference type="GO" id="GO:0008658">
    <property type="term" value="F:penicillin binding"/>
    <property type="evidence" value="ECO:0007669"/>
    <property type="project" value="InterPro"/>
</dbReference>
<gene>
    <name evidence="6" type="ORF">ENX07_01195</name>
</gene>
<reference evidence="6" key="1">
    <citation type="journal article" date="2020" name="mSystems">
        <title>Genome- and Community-Level Interaction Insights into Carbon Utilization and Element Cycling Functions of Hydrothermarchaeota in Hydrothermal Sediment.</title>
        <authorList>
            <person name="Zhou Z."/>
            <person name="Liu Y."/>
            <person name="Xu W."/>
            <person name="Pan J."/>
            <person name="Luo Z.H."/>
            <person name="Li M."/>
        </authorList>
    </citation>
    <scope>NUCLEOTIDE SEQUENCE [LARGE SCALE GENOMIC DNA]</scope>
    <source>
        <strain evidence="6">SpSt-906</strain>
    </source>
</reference>
<dbReference type="Gene3D" id="3.30.450.330">
    <property type="match status" value="1"/>
</dbReference>
<dbReference type="InterPro" id="IPR050515">
    <property type="entry name" value="Beta-lactam/transpept"/>
</dbReference>
<keyword evidence="3" id="KW-1133">Transmembrane helix</keyword>
<feature type="domain" description="Penicillin-binding protein dimerisation" evidence="5">
    <location>
        <begin position="54"/>
        <end position="199"/>
    </location>
</feature>
<dbReference type="PROSITE" id="PS51257">
    <property type="entry name" value="PROKAR_LIPOPROTEIN"/>
    <property type="match status" value="1"/>
</dbReference>
<evidence type="ECO:0000259" key="5">
    <source>
        <dbReference type="Pfam" id="PF03717"/>
    </source>
</evidence>
<dbReference type="SUPFAM" id="SSF56601">
    <property type="entry name" value="beta-lactamase/transpeptidase-like"/>
    <property type="match status" value="1"/>
</dbReference>
<dbReference type="Pfam" id="PF00905">
    <property type="entry name" value="Transpeptidase"/>
    <property type="match status" value="1"/>
</dbReference>
<proteinExistence type="predicted"/>
<keyword evidence="3" id="KW-0812">Transmembrane</keyword>
<comment type="caution">
    <text evidence="6">The sequence shown here is derived from an EMBL/GenBank/DDBJ whole genome shotgun (WGS) entry which is preliminary data.</text>
</comment>
<dbReference type="PANTHER" id="PTHR30627:SF1">
    <property type="entry name" value="PEPTIDOGLYCAN D,D-TRANSPEPTIDASE FTSI"/>
    <property type="match status" value="1"/>
</dbReference>
<dbReference type="SUPFAM" id="SSF56519">
    <property type="entry name" value="Penicillin binding protein dimerisation domain"/>
    <property type="match status" value="1"/>
</dbReference>
<evidence type="ECO:0000256" key="2">
    <source>
        <dbReference type="ARBA" id="ARBA00023136"/>
    </source>
</evidence>
<sequence>MMEIKGRLVWIFYLFFSCFLFLIFNLFHLQITQGRKYRELSDRIYHQRKEKLLAERGAIWDRKGTLLAFSEISSFLWVDWKNLRREGEKRVESLIDQYLPQIGESLGNNKETSWRRSFPPMKYELGKNFAQVLRKENLSHIMRVDNDFRRHYSFPFFTNILGAFSETEKKGLWGLEAVWDRFLRGRDGFIIYQKDAWGRTFPYPFYPRAEPEGGCDIYLTLDKDIMEISFEELKKGVEEFKAKKGSVLVLSCETGEVLAMVDYPLVDAEARFLRPYSLLWEFEPGSVFKFLIAALALESKDCDSFLMRKYDVSTGEIKIGKETIREYHNKKLGVLTFSDIFAFSSNCGVALLTSQLPLQDYYSLLLNFGFGCLTGIELEERRGYIPALELLKKGRKCSPHLYACNSFGQGLRVTLIQLACAYLAIANDGLLLRPYVIKEVKRGADTVLLKNRLVVRRVISEKTAKYLKEILASVCEKGTGRNAKIEGVSVCGKTGTGEKPYSQGRGYSEKAVTTFIGFFPKERPKYLVAVMLDEPIGPAAENSAVLFRRIGEKILFFSSLAGF</sequence>
<feature type="domain" description="Penicillin-binding protein transpeptidase" evidence="4">
    <location>
        <begin position="245"/>
        <end position="536"/>
    </location>
</feature>
<evidence type="ECO:0000313" key="6">
    <source>
        <dbReference type="EMBL" id="HGE98678.1"/>
    </source>
</evidence>
<accession>A0A7C3Z274</accession>
<dbReference type="InterPro" id="IPR001460">
    <property type="entry name" value="PCN-bd_Tpept"/>
</dbReference>
<protein>
    <submittedName>
        <fullName evidence="6">Penicillin-binding protein 2</fullName>
    </submittedName>
</protein>
<keyword evidence="2 3" id="KW-0472">Membrane</keyword>
<dbReference type="InterPro" id="IPR005311">
    <property type="entry name" value="PBP_dimer"/>
</dbReference>
<organism evidence="6">
    <name type="scientific">candidate division WOR-3 bacterium</name>
    <dbReference type="NCBI Taxonomy" id="2052148"/>
    <lineage>
        <taxon>Bacteria</taxon>
        <taxon>Bacteria division WOR-3</taxon>
    </lineage>
</organism>
<dbReference type="Pfam" id="PF03717">
    <property type="entry name" value="PBP_dimer"/>
    <property type="match status" value="1"/>
</dbReference>
<dbReference type="GO" id="GO:0005886">
    <property type="term" value="C:plasma membrane"/>
    <property type="evidence" value="ECO:0007669"/>
    <property type="project" value="TreeGrafter"/>
</dbReference>
<evidence type="ECO:0000259" key="4">
    <source>
        <dbReference type="Pfam" id="PF00905"/>
    </source>
</evidence>
<dbReference type="EMBL" id="DTMQ01000009">
    <property type="protein sequence ID" value="HGE98678.1"/>
    <property type="molecule type" value="Genomic_DNA"/>
</dbReference>
<comment type="subcellular location">
    <subcellularLocation>
        <location evidence="1">Membrane</location>
    </subcellularLocation>
</comment>
<dbReference type="Gene3D" id="3.40.710.10">
    <property type="entry name" value="DD-peptidase/beta-lactamase superfamily"/>
    <property type="match status" value="1"/>
</dbReference>
<dbReference type="InterPro" id="IPR012338">
    <property type="entry name" value="Beta-lactam/transpept-like"/>
</dbReference>
<dbReference type="AlphaFoldDB" id="A0A7C3Z274"/>
<dbReference type="Gene3D" id="3.90.1310.10">
    <property type="entry name" value="Penicillin-binding protein 2a (Domain 2)"/>
    <property type="match status" value="1"/>
</dbReference>
<evidence type="ECO:0000256" key="1">
    <source>
        <dbReference type="ARBA" id="ARBA00004370"/>
    </source>
</evidence>
<feature type="transmembrane region" description="Helical" evidence="3">
    <location>
        <begin position="7"/>
        <end position="27"/>
    </location>
</feature>
<dbReference type="PANTHER" id="PTHR30627">
    <property type="entry name" value="PEPTIDOGLYCAN D,D-TRANSPEPTIDASE"/>
    <property type="match status" value="1"/>
</dbReference>
<dbReference type="InterPro" id="IPR036138">
    <property type="entry name" value="PBP_dimer_sf"/>
</dbReference>